<keyword evidence="2" id="KW-1185">Reference proteome</keyword>
<dbReference type="PANTHER" id="PTHR34407">
    <property type="entry name" value="EXPRESSED PROTEIN"/>
    <property type="match status" value="1"/>
</dbReference>
<dbReference type="InterPro" id="IPR036514">
    <property type="entry name" value="SGNH_hydro_sf"/>
</dbReference>
<dbReference type="SUPFAM" id="SSF52266">
    <property type="entry name" value="SGNH hydrolase"/>
    <property type="match status" value="1"/>
</dbReference>
<accession>A0A0D3KX90</accession>
<evidence type="ECO:0008006" key="3">
    <source>
        <dbReference type="Google" id="ProtNLM"/>
    </source>
</evidence>
<evidence type="ECO:0000313" key="2">
    <source>
        <dbReference type="Proteomes" id="UP000013827"/>
    </source>
</evidence>
<dbReference type="KEGG" id="ehx:EMIHUDRAFT_222838"/>
<dbReference type="Gene3D" id="3.40.50.1110">
    <property type="entry name" value="SGNH hydrolase"/>
    <property type="match status" value="1"/>
</dbReference>
<reference evidence="1" key="2">
    <citation type="submission" date="2024-10" db="UniProtKB">
        <authorList>
            <consortium name="EnsemblProtists"/>
        </authorList>
    </citation>
    <scope>IDENTIFICATION</scope>
</reference>
<sequence length="461" mass="50332">MTTVHARVVWPGKEPLLSAAQIANSTELVGDDSRLACLRAKLRRGEGLAMAAIGGSVTAGSSYRTMKGSEKGLGYLYHRKILAALRLLHPSNHSMLNGGVPGTGPTYMEHCVKQHLPRGHVDLVLVEYAVNTDRRPHAYERMLRALLTDPRAPAVIVVNDHRWRAIRPWDGNPCKCWSNGKRSSAGKIDMRRNRTQWAAQSYGEDGRFRDPRCSLQSDEDAIAALCRHYRIPLVSMRAATYDAVRKGDLTLPDFMLDCKHPGANGHSILAEAAATTCARAEHLSPLVSWAHGFGPSDEGRGPDKLGYLANDIGSSIGFCFPAPDAGEKAERGAQRTALWVGYLRSYEHMGRASLGCSGRCRCRADVIDAHETKRSVSVTDVRRVELVWTPRRKVTAVDVGGCGSCTLTMTVLSNSSSGEHKFKVMSLLIETGGLSTFSLRARHRVSLSLIGSGQITDTFSM</sequence>
<dbReference type="RefSeq" id="XP_005792804.1">
    <property type="nucleotide sequence ID" value="XM_005792747.1"/>
</dbReference>
<dbReference type="AlphaFoldDB" id="A0A0D3KX90"/>
<dbReference type="PaxDb" id="2903-EOD40375"/>
<dbReference type="GeneID" id="17285646"/>
<name>A0A0D3KX90_EMIH1</name>
<dbReference type="EnsemblProtists" id="EOD40375">
    <property type="protein sequence ID" value="EOD40375"/>
    <property type="gene ID" value="EMIHUDRAFT_222838"/>
</dbReference>
<dbReference type="PANTHER" id="PTHR34407:SF1">
    <property type="entry name" value="SGNH HYDROLASE-TYPE ESTERASE DOMAIN-CONTAINING PROTEIN"/>
    <property type="match status" value="1"/>
</dbReference>
<proteinExistence type="predicted"/>
<dbReference type="Proteomes" id="UP000013827">
    <property type="component" value="Unassembled WGS sequence"/>
</dbReference>
<evidence type="ECO:0000313" key="1">
    <source>
        <dbReference type="EnsemblProtists" id="EOD40375"/>
    </source>
</evidence>
<reference evidence="2" key="1">
    <citation type="journal article" date="2013" name="Nature">
        <title>Pan genome of the phytoplankton Emiliania underpins its global distribution.</title>
        <authorList>
            <person name="Read B.A."/>
            <person name="Kegel J."/>
            <person name="Klute M.J."/>
            <person name="Kuo A."/>
            <person name="Lefebvre S.C."/>
            <person name="Maumus F."/>
            <person name="Mayer C."/>
            <person name="Miller J."/>
            <person name="Monier A."/>
            <person name="Salamov A."/>
            <person name="Young J."/>
            <person name="Aguilar M."/>
            <person name="Claverie J.M."/>
            <person name="Frickenhaus S."/>
            <person name="Gonzalez K."/>
            <person name="Herman E.K."/>
            <person name="Lin Y.C."/>
            <person name="Napier J."/>
            <person name="Ogata H."/>
            <person name="Sarno A.F."/>
            <person name="Shmutz J."/>
            <person name="Schroeder D."/>
            <person name="de Vargas C."/>
            <person name="Verret F."/>
            <person name="von Dassow P."/>
            <person name="Valentin K."/>
            <person name="Van de Peer Y."/>
            <person name="Wheeler G."/>
            <person name="Dacks J.B."/>
            <person name="Delwiche C.F."/>
            <person name="Dyhrman S.T."/>
            <person name="Glockner G."/>
            <person name="John U."/>
            <person name="Richards T."/>
            <person name="Worden A.Z."/>
            <person name="Zhang X."/>
            <person name="Grigoriev I.V."/>
            <person name="Allen A.E."/>
            <person name="Bidle K."/>
            <person name="Borodovsky M."/>
            <person name="Bowler C."/>
            <person name="Brownlee C."/>
            <person name="Cock J.M."/>
            <person name="Elias M."/>
            <person name="Gladyshev V.N."/>
            <person name="Groth M."/>
            <person name="Guda C."/>
            <person name="Hadaegh A."/>
            <person name="Iglesias-Rodriguez M.D."/>
            <person name="Jenkins J."/>
            <person name="Jones B.M."/>
            <person name="Lawson T."/>
            <person name="Leese F."/>
            <person name="Lindquist E."/>
            <person name="Lobanov A."/>
            <person name="Lomsadze A."/>
            <person name="Malik S.B."/>
            <person name="Marsh M.E."/>
            <person name="Mackinder L."/>
            <person name="Mock T."/>
            <person name="Mueller-Roeber B."/>
            <person name="Pagarete A."/>
            <person name="Parker M."/>
            <person name="Probert I."/>
            <person name="Quesneville H."/>
            <person name="Raines C."/>
            <person name="Rensing S.A."/>
            <person name="Riano-Pachon D.M."/>
            <person name="Richier S."/>
            <person name="Rokitta S."/>
            <person name="Shiraiwa Y."/>
            <person name="Soanes D.M."/>
            <person name="van der Giezen M."/>
            <person name="Wahlund T.M."/>
            <person name="Williams B."/>
            <person name="Wilson W."/>
            <person name="Wolfe G."/>
            <person name="Wurch L.L."/>
        </authorList>
    </citation>
    <scope>NUCLEOTIDE SEQUENCE</scope>
</reference>
<dbReference type="HOGENOM" id="CLU_593723_0_0_1"/>
<protein>
    <recommendedName>
        <fullName evidence="3">SGNH hydrolase-type esterase domain-containing protein</fullName>
    </recommendedName>
</protein>
<organism evidence="1 2">
    <name type="scientific">Emiliania huxleyi (strain CCMP1516)</name>
    <dbReference type="NCBI Taxonomy" id="280463"/>
    <lineage>
        <taxon>Eukaryota</taxon>
        <taxon>Haptista</taxon>
        <taxon>Haptophyta</taxon>
        <taxon>Prymnesiophyceae</taxon>
        <taxon>Isochrysidales</taxon>
        <taxon>Noelaerhabdaceae</taxon>
        <taxon>Emiliania</taxon>
    </lineage>
</organism>
<dbReference type="CDD" id="cd00229">
    <property type="entry name" value="SGNH_hydrolase"/>
    <property type="match status" value="1"/>
</dbReference>